<keyword evidence="6 7" id="KW-0472">Membrane</keyword>
<reference evidence="9 10" key="2">
    <citation type="journal article" date="2013" name="Genome Announc.">
        <title>Draft Genome Sequence of Methylobacterium mesophilicum Strain SR1.6/6, Isolated from Citrus sinensis.</title>
        <authorList>
            <person name="Marinho Almeida D."/>
            <person name="Dini-Andreote F."/>
            <person name="Camargo Neves A.A."/>
            <person name="Juca Ramos R.T."/>
            <person name="Andreote F.D."/>
            <person name="Carneiro A.R."/>
            <person name="Oliveira de Souza Lima A."/>
            <person name="Caracciolo Gomes de Sa P.H."/>
            <person name="Ribeiro Barbosa M.S."/>
            <person name="Araujo W.L."/>
            <person name="Silva A."/>
        </authorList>
    </citation>
    <scope>NUCLEOTIDE SEQUENCE [LARGE SCALE GENOMIC DNA]</scope>
    <source>
        <strain evidence="9 10">SR1.6/6</strain>
    </source>
</reference>
<sequence length="284" mass="29524">MKAHSLNAHAVSREKTAIAARGNAVKFSRRMCVGMATLVVIAVLWYVATTGLGLISAGRFPAPGDVETAAVQAFVRGYPDTTLLVHVLHSLRLVALGFVVSVTLGVPLGLLMGWNRTAEALINPVFLLLRPIPPLAWIPLAILWLGLGDGAKVMVIVIAALPPAVISTQAGVRGVPPQIIEAAQMLGTPRLRFVTDVLAPAAAPMIFTGLRLALQASWTTLVAAELVGSLAGLGYVLNVAQQDLYPGMILVGMAAVGVLGAGSTALLGMAERRAIGWAQLRGAA</sequence>
<evidence type="ECO:0000256" key="1">
    <source>
        <dbReference type="ARBA" id="ARBA00004651"/>
    </source>
</evidence>
<proteinExistence type="inferred from homology"/>
<feature type="transmembrane region" description="Helical" evidence="7">
    <location>
        <begin position="126"/>
        <end position="147"/>
    </location>
</feature>
<dbReference type="GO" id="GO:0055085">
    <property type="term" value="P:transmembrane transport"/>
    <property type="evidence" value="ECO:0007669"/>
    <property type="project" value="InterPro"/>
</dbReference>
<dbReference type="PANTHER" id="PTHR30151">
    <property type="entry name" value="ALKANE SULFONATE ABC TRANSPORTER-RELATED, MEMBRANE SUBUNIT"/>
    <property type="match status" value="1"/>
</dbReference>
<feature type="domain" description="ABC transmembrane type-1" evidence="8">
    <location>
        <begin position="87"/>
        <end position="268"/>
    </location>
</feature>
<comment type="similarity">
    <text evidence="7">Belongs to the binding-protein-dependent transport system permease family.</text>
</comment>
<protein>
    <submittedName>
        <fullName evidence="9">ABC transporter permease</fullName>
    </submittedName>
</protein>
<dbReference type="Proteomes" id="UP000012488">
    <property type="component" value="Chromosome"/>
</dbReference>
<accession>A0A6B9FTR6</accession>
<gene>
    <name evidence="9" type="ORF">MMSR116_01565</name>
</gene>
<dbReference type="PANTHER" id="PTHR30151:SF0">
    <property type="entry name" value="ABC TRANSPORTER PERMEASE PROTEIN MJ0413-RELATED"/>
    <property type="match status" value="1"/>
</dbReference>
<dbReference type="Gene3D" id="1.10.3720.10">
    <property type="entry name" value="MetI-like"/>
    <property type="match status" value="1"/>
</dbReference>
<dbReference type="PROSITE" id="PS50928">
    <property type="entry name" value="ABC_TM1"/>
    <property type="match status" value="1"/>
</dbReference>
<feature type="transmembrane region" description="Helical" evidence="7">
    <location>
        <begin position="31"/>
        <end position="55"/>
    </location>
</feature>
<dbReference type="SUPFAM" id="SSF161098">
    <property type="entry name" value="MetI-like"/>
    <property type="match status" value="1"/>
</dbReference>
<dbReference type="EMBL" id="CP043538">
    <property type="protein sequence ID" value="QGY05971.1"/>
    <property type="molecule type" value="Genomic_DNA"/>
</dbReference>
<organism evidence="9 10">
    <name type="scientific">Methylobacterium mesophilicum SR1.6/6</name>
    <dbReference type="NCBI Taxonomy" id="908290"/>
    <lineage>
        <taxon>Bacteria</taxon>
        <taxon>Pseudomonadati</taxon>
        <taxon>Pseudomonadota</taxon>
        <taxon>Alphaproteobacteria</taxon>
        <taxon>Hyphomicrobiales</taxon>
        <taxon>Methylobacteriaceae</taxon>
        <taxon>Methylobacterium</taxon>
    </lineage>
</organism>
<dbReference type="Pfam" id="PF00528">
    <property type="entry name" value="BPD_transp_1"/>
    <property type="match status" value="1"/>
</dbReference>
<evidence type="ECO:0000256" key="5">
    <source>
        <dbReference type="ARBA" id="ARBA00022989"/>
    </source>
</evidence>
<keyword evidence="4 7" id="KW-0812">Transmembrane</keyword>
<feature type="transmembrane region" description="Helical" evidence="7">
    <location>
        <begin position="93"/>
        <end position="114"/>
    </location>
</feature>
<keyword evidence="2 7" id="KW-0813">Transport</keyword>
<dbReference type="InterPro" id="IPR000515">
    <property type="entry name" value="MetI-like"/>
</dbReference>
<dbReference type="CDD" id="cd06261">
    <property type="entry name" value="TM_PBP2"/>
    <property type="match status" value="1"/>
</dbReference>
<feature type="transmembrane region" description="Helical" evidence="7">
    <location>
        <begin position="218"/>
        <end position="237"/>
    </location>
</feature>
<feature type="transmembrane region" description="Helical" evidence="7">
    <location>
        <begin position="249"/>
        <end position="270"/>
    </location>
</feature>
<evidence type="ECO:0000313" key="10">
    <source>
        <dbReference type="Proteomes" id="UP000012488"/>
    </source>
</evidence>
<dbReference type="AlphaFoldDB" id="A0A6B9FTR6"/>
<evidence type="ECO:0000256" key="3">
    <source>
        <dbReference type="ARBA" id="ARBA00022475"/>
    </source>
</evidence>
<evidence type="ECO:0000256" key="7">
    <source>
        <dbReference type="RuleBase" id="RU363032"/>
    </source>
</evidence>
<dbReference type="KEGG" id="mmes:MMSR116_01565"/>
<evidence type="ECO:0000313" key="9">
    <source>
        <dbReference type="EMBL" id="QGY05971.1"/>
    </source>
</evidence>
<reference evidence="9 10" key="1">
    <citation type="journal article" date="2012" name="Genet. Mol. Biol.">
        <title>Analysis of 16S rRNA and mxaF genes revealing insights into Methylobacterium niche-specific plant association.</title>
        <authorList>
            <person name="Dourado M.N."/>
            <person name="Andreote F.D."/>
            <person name="Dini-Andreote F."/>
            <person name="Conti R."/>
            <person name="Araujo J.M."/>
            <person name="Araujo W.L."/>
        </authorList>
    </citation>
    <scope>NUCLEOTIDE SEQUENCE [LARGE SCALE GENOMIC DNA]</scope>
    <source>
        <strain evidence="9 10">SR1.6/6</strain>
    </source>
</reference>
<dbReference type="OrthoDB" id="7300175at2"/>
<evidence type="ECO:0000256" key="2">
    <source>
        <dbReference type="ARBA" id="ARBA00022448"/>
    </source>
</evidence>
<dbReference type="GO" id="GO:0005886">
    <property type="term" value="C:plasma membrane"/>
    <property type="evidence" value="ECO:0007669"/>
    <property type="project" value="UniProtKB-SubCell"/>
</dbReference>
<feature type="transmembrane region" description="Helical" evidence="7">
    <location>
        <begin position="153"/>
        <end position="172"/>
    </location>
</feature>
<evidence type="ECO:0000259" key="8">
    <source>
        <dbReference type="PROSITE" id="PS50928"/>
    </source>
</evidence>
<dbReference type="InterPro" id="IPR035906">
    <property type="entry name" value="MetI-like_sf"/>
</dbReference>
<keyword evidence="3" id="KW-1003">Cell membrane</keyword>
<evidence type="ECO:0000256" key="6">
    <source>
        <dbReference type="ARBA" id="ARBA00023136"/>
    </source>
</evidence>
<name>A0A6B9FTR6_9HYPH</name>
<comment type="subcellular location">
    <subcellularLocation>
        <location evidence="1 7">Cell membrane</location>
        <topology evidence="1 7">Multi-pass membrane protein</topology>
    </subcellularLocation>
</comment>
<evidence type="ECO:0000256" key="4">
    <source>
        <dbReference type="ARBA" id="ARBA00022692"/>
    </source>
</evidence>
<keyword evidence="5 7" id="KW-1133">Transmembrane helix</keyword>